<dbReference type="PANTHER" id="PTHR43046">
    <property type="entry name" value="GDP-MANNOSE MANNOSYL HYDROLASE"/>
    <property type="match status" value="1"/>
</dbReference>
<keyword evidence="2" id="KW-0378">Hydrolase</keyword>
<dbReference type="KEGG" id="senf:GJR95_40715"/>
<dbReference type="Gene3D" id="3.90.79.10">
    <property type="entry name" value="Nucleoside Triphosphate Pyrophosphohydrolase"/>
    <property type="match status" value="1"/>
</dbReference>
<evidence type="ECO:0000313" key="4">
    <source>
        <dbReference type="EMBL" id="QHW00973.1"/>
    </source>
</evidence>
<evidence type="ECO:0000256" key="2">
    <source>
        <dbReference type="ARBA" id="ARBA00022801"/>
    </source>
</evidence>
<dbReference type="InterPro" id="IPR015797">
    <property type="entry name" value="NUDIX_hydrolase-like_dom_sf"/>
</dbReference>
<dbReference type="GO" id="GO:0006281">
    <property type="term" value="P:DNA repair"/>
    <property type="evidence" value="ECO:0007669"/>
    <property type="project" value="InterPro"/>
</dbReference>
<comment type="cofactor">
    <cofactor evidence="1">
        <name>Mg(2+)</name>
        <dbReference type="ChEBI" id="CHEBI:18420"/>
    </cofactor>
</comment>
<reference evidence="4 5" key="1">
    <citation type="submission" date="2019-11" db="EMBL/GenBank/DDBJ databases">
        <title>Spirosoma endbachense sp. nov., isolated from a natural salt meadow.</title>
        <authorList>
            <person name="Rojas J."/>
            <person name="Ambika Manirajan B."/>
            <person name="Ratering S."/>
            <person name="Suarez C."/>
            <person name="Geissler-Plaum R."/>
            <person name="Schnell S."/>
        </authorList>
    </citation>
    <scope>NUCLEOTIDE SEQUENCE [LARGE SCALE GENOMIC DNA]</scope>
    <source>
        <strain evidence="4 5">I-24</strain>
    </source>
</reference>
<dbReference type="Pfam" id="PF00293">
    <property type="entry name" value="NUDIX"/>
    <property type="match status" value="1"/>
</dbReference>
<evidence type="ECO:0000256" key="1">
    <source>
        <dbReference type="ARBA" id="ARBA00001946"/>
    </source>
</evidence>
<dbReference type="PROSITE" id="PS00893">
    <property type="entry name" value="NUDIX_BOX"/>
    <property type="match status" value="1"/>
</dbReference>
<dbReference type="PANTHER" id="PTHR43046:SF2">
    <property type="entry name" value="8-OXO-DGTP DIPHOSPHATASE-RELATED"/>
    <property type="match status" value="1"/>
</dbReference>
<sequence length="163" mass="18635">MTVSPGLKRTAVICVLRNGSNFLLLKRLKEPNKGQYTPVGGKLDPFESPLRAAYRETWEETGIKAEKMTFCGLLTESSPTAYNWTSYVYVAEIEFIPPPPCKEGELRWIGFADLLTVPTPKVDWYIYDYLLKNKPFAFSAEYDKQLDLLVMHDELEDVVVFQA</sequence>
<name>A0A6P1W9A4_9BACT</name>
<dbReference type="AlphaFoldDB" id="A0A6P1W9A4"/>
<evidence type="ECO:0000259" key="3">
    <source>
        <dbReference type="PROSITE" id="PS51462"/>
    </source>
</evidence>
<dbReference type="SUPFAM" id="SSF55811">
    <property type="entry name" value="Nudix"/>
    <property type="match status" value="1"/>
</dbReference>
<dbReference type="GO" id="GO:0008413">
    <property type="term" value="F:8-oxo-7,8-dihydroguanosine triphosphate pyrophosphatase activity"/>
    <property type="evidence" value="ECO:0007669"/>
    <property type="project" value="InterPro"/>
</dbReference>
<dbReference type="EMBL" id="CP045997">
    <property type="protein sequence ID" value="QHW00973.1"/>
    <property type="molecule type" value="Genomic_DNA"/>
</dbReference>
<dbReference type="CDD" id="cd18886">
    <property type="entry name" value="NUDIX_MutT_Nudt1"/>
    <property type="match status" value="1"/>
</dbReference>
<keyword evidence="5" id="KW-1185">Reference proteome</keyword>
<proteinExistence type="predicted"/>
<dbReference type="InterPro" id="IPR003562">
    <property type="entry name" value="Mutator_MutX_prot"/>
</dbReference>
<feature type="domain" description="Nudix hydrolase" evidence="3">
    <location>
        <begin position="7"/>
        <end position="132"/>
    </location>
</feature>
<dbReference type="PRINTS" id="PR01402">
    <property type="entry name" value="MUTATORMUTX"/>
</dbReference>
<organism evidence="4 5">
    <name type="scientific">Spirosoma endbachense</name>
    <dbReference type="NCBI Taxonomy" id="2666025"/>
    <lineage>
        <taxon>Bacteria</taxon>
        <taxon>Pseudomonadati</taxon>
        <taxon>Bacteroidota</taxon>
        <taxon>Cytophagia</taxon>
        <taxon>Cytophagales</taxon>
        <taxon>Cytophagaceae</taxon>
        <taxon>Spirosoma</taxon>
    </lineage>
</organism>
<gene>
    <name evidence="4" type="ORF">GJR95_40715</name>
</gene>
<dbReference type="PROSITE" id="PS51462">
    <property type="entry name" value="NUDIX"/>
    <property type="match status" value="1"/>
</dbReference>
<accession>A0A6P1W9A4</accession>
<dbReference type="Proteomes" id="UP000464577">
    <property type="component" value="Chromosome"/>
</dbReference>
<dbReference type="RefSeq" id="WP_162391366.1">
    <property type="nucleotide sequence ID" value="NZ_CP045997.1"/>
</dbReference>
<dbReference type="InterPro" id="IPR020084">
    <property type="entry name" value="NUDIX_hydrolase_CS"/>
</dbReference>
<protein>
    <submittedName>
        <fullName evidence="4">NUDIX domain-containing protein</fullName>
    </submittedName>
</protein>
<dbReference type="InterPro" id="IPR000086">
    <property type="entry name" value="NUDIX_hydrolase_dom"/>
</dbReference>
<evidence type="ECO:0000313" key="5">
    <source>
        <dbReference type="Proteomes" id="UP000464577"/>
    </source>
</evidence>